<dbReference type="Gene3D" id="3.40.50.12610">
    <property type="match status" value="1"/>
</dbReference>
<feature type="compositionally biased region" description="Low complexity" evidence="16">
    <location>
        <begin position="192"/>
        <end position="208"/>
    </location>
</feature>
<evidence type="ECO:0000256" key="4">
    <source>
        <dbReference type="ARBA" id="ARBA00004922"/>
    </source>
</evidence>
<reference evidence="19 20" key="1">
    <citation type="journal article" date="2013" name="BMC Genomics">
        <title>Reconstruction of the lipid metabolism for the microalga Monoraphidium neglectum from its genome sequence reveals characteristics suitable for biofuel production.</title>
        <authorList>
            <person name="Bogen C."/>
            <person name="Al-Dilaimi A."/>
            <person name="Albersmeier A."/>
            <person name="Wichmann J."/>
            <person name="Grundmann M."/>
            <person name="Rupp O."/>
            <person name="Lauersen K.J."/>
            <person name="Blifernez-Klassen O."/>
            <person name="Kalinowski J."/>
            <person name="Goesmann A."/>
            <person name="Mussgnug J.H."/>
            <person name="Kruse O."/>
        </authorList>
    </citation>
    <scope>NUCLEOTIDE SEQUENCE [LARGE SCALE GENOMIC DNA]</scope>
    <source>
        <strain evidence="19 20">SAG 48.87</strain>
    </source>
</reference>
<sequence length="503" mass="54515">MSEHFGAFLTVIVLHAALLIGYVRRMLPAKQFEAAVKLAVTAAAAGAALLVTAVVGYVVQSPTFGWTGRSLTLLDPTYASRFVPIIASVSEHQPPSWPSYITDLHVAALLAPAGIIGCFKNLTNGALFLVLYGVTAVYFSGVMVRLMLVLAPATCCLAGVAVSDILNTLCCSLKAHGPTLTLPGVPAAAAEPGASDAGAGTPYKGGKPAARRGGKGVSDAGDGAGLSKGPFVSKEWNPLPKAVAFGGFAGIVVLLVMYTIHCIGVSADMYSAPSIVLQSHNRDGSFYVFDDFREVYAWLRHNTHEDAKIASWWDYGYQTTAMANRTIIVDNNTWNTSHIATVGRAMASPEAKAWRIYRSLDVEYVFVVFGGLIGYSSDDINKFLWMVRIGGGVYPEIKEKDYLSANGEYRIDAEGNPIMLKSLMYKLSYYDFPEASERQFGQRGMDRVRGTLIGNFDVSLKYFEEVFSSQHWMMRIYRVRDKPLRDVAKPKSGRTRAPVAAAA</sequence>
<dbReference type="GeneID" id="25729620"/>
<dbReference type="EMBL" id="KK103377">
    <property type="protein sequence ID" value="KIY95689.1"/>
    <property type="molecule type" value="Genomic_DNA"/>
</dbReference>
<evidence type="ECO:0000256" key="17">
    <source>
        <dbReference type="SAM" id="Phobius"/>
    </source>
</evidence>
<evidence type="ECO:0000313" key="19">
    <source>
        <dbReference type="EMBL" id="KIY95689.1"/>
    </source>
</evidence>
<evidence type="ECO:0000256" key="16">
    <source>
        <dbReference type="SAM" id="MobiDB-lite"/>
    </source>
</evidence>
<keyword evidence="9 17" id="KW-0812">Transmembrane</keyword>
<keyword evidence="7 19" id="KW-0328">Glycosyltransferase</keyword>
<evidence type="ECO:0000256" key="10">
    <source>
        <dbReference type="ARBA" id="ARBA00022723"/>
    </source>
</evidence>
<evidence type="ECO:0000256" key="7">
    <source>
        <dbReference type="ARBA" id="ARBA00022676"/>
    </source>
</evidence>
<proteinExistence type="inferred from homology"/>
<evidence type="ECO:0000256" key="14">
    <source>
        <dbReference type="ARBA" id="ARBA00023211"/>
    </source>
</evidence>
<evidence type="ECO:0000256" key="5">
    <source>
        <dbReference type="ARBA" id="ARBA00010810"/>
    </source>
</evidence>
<dbReference type="Pfam" id="PF02516">
    <property type="entry name" value="STT3"/>
    <property type="match status" value="1"/>
</dbReference>
<feature type="transmembrane region" description="Helical" evidence="17">
    <location>
        <begin position="35"/>
        <end position="59"/>
    </location>
</feature>
<evidence type="ECO:0000256" key="15">
    <source>
        <dbReference type="ARBA" id="ARBA00048829"/>
    </source>
</evidence>
<feature type="transmembrane region" description="Helical" evidence="17">
    <location>
        <begin position="100"/>
        <end position="119"/>
    </location>
</feature>
<dbReference type="STRING" id="145388.A0A0D2LW45"/>
<dbReference type="GO" id="GO:0004579">
    <property type="term" value="F:dolichyl-diphosphooligosaccharide-protein glycotransferase activity"/>
    <property type="evidence" value="ECO:0007669"/>
    <property type="project" value="UniProtKB-EC"/>
</dbReference>
<dbReference type="InterPro" id="IPR048307">
    <property type="entry name" value="STT3_N"/>
</dbReference>
<comment type="catalytic activity">
    <reaction evidence="15">
        <text>a di-trans,poly-cis-dolichyl diphosphooligosaccharide + L-asparaginyl-[protein] = N(4)-(oligosaccharide-(1-&gt;4)-N-acetyl-beta-D-glucosaminyl-(1-&gt;4)-N-acetyl-beta-D-glucosaminyl)-L-asparaginyl-[protein] + a di-trans,poly-cis-dolichyl diphosphate + H(+)</text>
        <dbReference type="Rhea" id="RHEA:22980"/>
        <dbReference type="Rhea" id="RHEA-COMP:12804"/>
        <dbReference type="Rhea" id="RHEA-COMP:12805"/>
        <dbReference type="Rhea" id="RHEA-COMP:19506"/>
        <dbReference type="Rhea" id="RHEA-COMP:19509"/>
        <dbReference type="ChEBI" id="CHEBI:15378"/>
        <dbReference type="ChEBI" id="CHEBI:50347"/>
        <dbReference type="ChEBI" id="CHEBI:57497"/>
        <dbReference type="ChEBI" id="CHEBI:57570"/>
        <dbReference type="ChEBI" id="CHEBI:132529"/>
        <dbReference type="EC" id="2.4.99.18"/>
    </reaction>
</comment>
<keyword evidence="20" id="KW-1185">Reference proteome</keyword>
<dbReference type="UniPathway" id="UPA00378"/>
<feature type="transmembrane region" description="Helical" evidence="17">
    <location>
        <begin position="242"/>
        <end position="260"/>
    </location>
</feature>
<dbReference type="EC" id="2.4.99.18" evidence="6"/>
<feature type="region of interest" description="Disordered" evidence="16">
    <location>
        <begin position="192"/>
        <end position="222"/>
    </location>
</feature>
<evidence type="ECO:0000256" key="13">
    <source>
        <dbReference type="ARBA" id="ARBA00023136"/>
    </source>
</evidence>
<keyword evidence="10" id="KW-0479">Metal-binding</keyword>
<gene>
    <name evidence="19" type="ORF">MNEG_12274</name>
</gene>
<dbReference type="InterPro" id="IPR003674">
    <property type="entry name" value="Oligo_trans_STT3"/>
</dbReference>
<evidence type="ECO:0000256" key="12">
    <source>
        <dbReference type="ARBA" id="ARBA00022989"/>
    </source>
</evidence>
<evidence type="ECO:0000256" key="11">
    <source>
        <dbReference type="ARBA" id="ARBA00022842"/>
    </source>
</evidence>
<evidence type="ECO:0000313" key="20">
    <source>
        <dbReference type="Proteomes" id="UP000054498"/>
    </source>
</evidence>
<comment type="cofactor">
    <cofactor evidence="1">
        <name>Mn(2+)</name>
        <dbReference type="ChEBI" id="CHEBI:29035"/>
    </cofactor>
</comment>
<dbReference type="KEGG" id="mng:MNEG_12274"/>
<name>A0A0D2LW45_9CHLO</name>
<dbReference type="PANTHER" id="PTHR13872">
    <property type="entry name" value="DOLICHYL-DIPHOSPHOOLIGOSACCHARIDE--PROTEIN GLYCOSYLTRANSFERASE SUBUNIT"/>
    <property type="match status" value="1"/>
</dbReference>
<evidence type="ECO:0000256" key="6">
    <source>
        <dbReference type="ARBA" id="ARBA00012605"/>
    </source>
</evidence>
<evidence type="ECO:0000256" key="2">
    <source>
        <dbReference type="ARBA" id="ARBA00001946"/>
    </source>
</evidence>
<comment type="cofactor">
    <cofactor evidence="2">
        <name>Mg(2+)</name>
        <dbReference type="ChEBI" id="CHEBI:18420"/>
    </cofactor>
</comment>
<keyword evidence="14" id="KW-0464">Manganese</keyword>
<feature type="transmembrane region" description="Helical" evidence="17">
    <location>
        <begin position="126"/>
        <end position="144"/>
    </location>
</feature>
<feature type="transmembrane region" description="Helical" evidence="17">
    <location>
        <begin position="6"/>
        <end position="23"/>
    </location>
</feature>
<comment type="subcellular location">
    <subcellularLocation>
        <location evidence="3">Endomembrane system</location>
        <topology evidence="3">Multi-pass membrane protein</topology>
    </subcellularLocation>
</comment>
<evidence type="ECO:0000256" key="1">
    <source>
        <dbReference type="ARBA" id="ARBA00001936"/>
    </source>
</evidence>
<accession>A0A0D2LW45</accession>
<comment type="pathway">
    <text evidence="4">Protein modification; protein glycosylation.</text>
</comment>
<dbReference type="RefSeq" id="XP_013894709.1">
    <property type="nucleotide sequence ID" value="XM_014039255.1"/>
</dbReference>
<dbReference type="GO" id="GO:0012505">
    <property type="term" value="C:endomembrane system"/>
    <property type="evidence" value="ECO:0007669"/>
    <property type="project" value="UniProtKB-SubCell"/>
</dbReference>
<keyword evidence="8 19" id="KW-0808">Transferase</keyword>
<dbReference type="PANTHER" id="PTHR13872:SF48">
    <property type="entry name" value="DOLICHYL-DIPHOSPHOOLIGOSACCHARIDE--PROTEIN GLYCOSYLTRANSFERASE SUBUNIT STT3A"/>
    <property type="match status" value="1"/>
</dbReference>
<comment type="similarity">
    <text evidence="5">Belongs to the STT3 family.</text>
</comment>
<feature type="domain" description="Oligosaccharyl transferase STT3 N-terminal" evidence="18">
    <location>
        <begin position="2"/>
        <end position="158"/>
    </location>
</feature>
<dbReference type="GO" id="GO:0016020">
    <property type="term" value="C:membrane"/>
    <property type="evidence" value="ECO:0007669"/>
    <property type="project" value="InterPro"/>
</dbReference>
<organism evidence="19 20">
    <name type="scientific">Monoraphidium neglectum</name>
    <dbReference type="NCBI Taxonomy" id="145388"/>
    <lineage>
        <taxon>Eukaryota</taxon>
        <taxon>Viridiplantae</taxon>
        <taxon>Chlorophyta</taxon>
        <taxon>core chlorophytes</taxon>
        <taxon>Chlorophyceae</taxon>
        <taxon>CS clade</taxon>
        <taxon>Sphaeropleales</taxon>
        <taxon>Selenastraceae</taxon>
        <taxon>Monoraphidium</taxon>
    </lineage>
</organism>
<keyword evidence="13 17" id="KW-0472">Membrane</keyword>
<keyword evidence="11" id="KW-0460">Magnesium</keyword>
<evidence type="ECO:0000256" key="3">
    <source>
        <dbReference type="ARBA" id="ARBA00004127"/>
    </source>
</evidence>
<dbReference type="GO" id="GO:0046872">
    <property type="term" value="F:metal ion binding"/>
    <property type="evidence" value="ECO:0007669"/>
    <property type="project" value="UniProtKB-KW"/>
</dbReference>
<evidence type="ECO:0000256" key="8">
    <source>
        <dbReference type="ARBA" id="ARBA00022679"/>
    </source>
</evidence>
<protein>
    <recommendedName>
        <fullName evidence="6">dolichyl-diphosphooligosaccharide--protein glycotransferase</fullName>
        <ecNumber evidence="6">2.4.99.18</ecNumber>
    </recommendedName>
</protein>
<dbReference type="Proteomes" id="UP000054498">
    <property type="component" value="Unassembled WGS sequence"/>
</dbReference>
<evidence type="ECO:0000256" key="9">
    <source>
        <dbReference type="ARBA" id="ARBA00022692"/>
    </source>
</evidence>
<keyword evidence="12 17" id="KW-1133">Transmembrane helix</keyword>
<dbReference type="OrthoDB" id="10261066at2759"/>
<evidence type="ECO:0000259" key="18">
    <source>
        <dbReference type="Pfam" id="PF02516"/>
    </source>
</evidence>
<dbReference type="AlphaFoldDB" id="A0A0D2LW45"/>